<accession>A0A6N7PU76</accession>
<dbReference type="EMBL" id="WJIE01000004">
    <property type="protein sequence ID" value="MRG93634.1"/>
    <property type="molecule type" value="Genomic_DNA"/>
</dbReference>
<sequence length="251" mass="27106">MRHISLVALFVALNDLLTNRKDALQSFASGAACIKLLTARREALAKLPAVVAGRPLVDELDSADVRHDGFGYAIWHMTEAYERLPALPEPVRAAARKIRAAFVPTLEDLGASYPAQAKAAMDRQHALAALQPELTMFPVAGGGTLHDWAARFLEAGIDIDSLLSARADLESRTRKDAARLRGEVIGILNRARKNLPLELQEDPSLPKDLDARVFGYLDLLEKSASDAQAKGKATPELPPPPSPTEAKPATP</sequence>
<reference evidence="2 3" key="1">
    <citation type="submission" date="2019-10" db="EMBL/GenBank/DDBJ databases">
        <title>A soil myxobacterium in the family Polyangiaceae.</title>
        <authorList>
            <person name="Li Y."/>
            <person name="Wang J."/>
        </authorList>
    </citation>
    <scope>NUCLEOTIDE SEQUENCE [LARGE SCALE GENOMIC DNA]</scope>
    <source>
        <strain evidence="2 3">DSM 14734</strain>
    </source>
</reference>
<organism evidence="2 3">
    <name type="scientific">Polyangium spumosum</name>
    <dbReference type="NCBI Taxonomy" id="889282"/>
    <lineage>
        <taxon>Bacteria</taxon>
        <taxon>Pseudomonadati</taxon>
        <taxon>Myxococcota</taxon>
        <taxon>Polyangia</taxon>
        <taxon>Polyangiales</taxon>
        <taxon>Polyangiaceae</taxon>
        <taxon>Polyangium</taxon>
    </lineage>
</organism>
<dbReference type="AlphaFoldDB" id="A0A6N7PU76"/>
<dbReference type="RefSeq" id="WP_153820444.1">
    <property type="nucleotide sequence ID" value="NZ_WJIE01000004.1"/>
</dbReference>
<evidence type="ECO:0000313" key="2">
    <source>
        <dbReference type="EMBL" id="MRG93634.1"/>
    </source>
</evidence>
<evidence type="ECO:0000313" key="3">
    <source>
        <dbReference type="Proteomes" id="UP000440224"/>
    </source>
</evidence>
<comment type="caution">
    <text evidence="2">The sequence shown here is derived from an EMBL/GenBank/DDBJ whole genome shotgun (WGS) entry which is preliminary data.</text>
</comment>
<gene>
    <name evidence="2" type="ORF">GF068_17205</name>
</gene>
<keyword evidence="3" id="KW-1185">Reference proteome</keyword>
<proteinExistence type="predicted"/>
<dbReference type="OrthoDB" id="5509863at2"/>
<dbReference type="Proteomes" id="UP000440224">
    <property type="component" value="Unassembled WGS sequence"/>
</dbReference>
<name>A0A6N7PU76_9BACT</name>
<feature type="region of interest" description="Disordered" evidence="1">
    <location>
        <begin position="225"/>
        <end position="251"/>
    </location>
</feature>
<protein>
    <submittedName>
        <fullName evidence="2">Uncharacterized protein</fullName>
    </submittedName>
</protein>
<dbReference type="PROSITE" id="PS51257">
    <property type="entry name" value="PROKAR_LIPOPROTEIN"/>
    <property type="match status" value="1"/>
</dbReference>
<evidence type="ECO:0000256" key="1">
    <source>
        <dbReference type="SAM" id="MobiDB-lite"/>
    </source>
</evidence>